<keyword evidence="5" id="KW-0804">Transcription</keyword>
<dbReference type="Pfam" id="PF00072">
    <property type="entry name" value="Response_reg"/>
    <property type="match status" value="1"/>
</dbReference>
<dbReference type="Proteomes" id="UP000675409">
    <property type="component" value="Unassembled WGS sequence"/>
</dbReference>
<dbReference type="InterPro" id="IPR001789">
    <property type="entry name" value="Sig_transdc_resp-reg_receiver"/>
</dbReference>
<evidence type="ECO:0000313" key="8">
    <source>
        <dbReference type="EMBL" id="MBL0886234.1"/>
    </source>
</evidence>
<keyword evidence="4" id="KW-0238">DNA-binding</keyword>
<accession>A0ABS1LJ97</accession>
<evidence type="ECO:0000256" key="4">
    <source>
        <dbReference type="ARBA" id="ARBA00023125"/>
    </source>
</evidence>
<dbReference type="EMBL" id="JABBYC010000009">
    <property type="protein sequence ID" value="MBL0886234.1"/>
    <property type="molecule type" value="Genomic_DNA"/>
</dbReference>
<dbReference type="CDD" id="cd17574">
    <property type="entry name" value="REC_OmpR"/>
    <property type="match status" value="1"/>
</dbReference>
<protein>
    <submittedName>
        <fullName evidence="8">Response regulator transcription factor</fullName>
    </submittedName>
</protein>
<reference evidence="8 9" key="1">
    <citation type="journal article" date="2021" name="Arch. Microbiol.">
        <title>Myceligenerans indicum sp. nov., an actinobacterium isolated from mangrove sediment of Sundarbans, India.</title>
        <authorList>
            <person name="Asha K."/>
            <person name="Bhadury P."/>
        </authorList>
    </citation>
    <scope>NUCLEOTIDE SEQUENCE [LARGE SCALE GENOMIC DNA]</scope>
    <source>
        <strain evidence="8 9">I2</strain>
    </source>
</reference>
<evidence type="ECO:0000256" key="2">
    <source>
        <dbReference type="ARBA" id="ARBA00023012"/>
    </source>
</evidence>
<keyword evidence="9" id="KW-1185">Reference proteome</keyword>
<evidence type="ECO:0000256" key="6">
    <source>
        <dbReference type="PROSITE-ProRule" id="PRU00169"/>
    </source>
</evidence>
<dbReference type="SUPFAM" id="SSF52172">
    <property type="entry name" value="CheY-like"/>
    <property type="match status" value="1"/>
</dbReference>
<feature type="domain" description="Response regulatory" evidence="7">
    <location>
        <begin position="8"/>
        <end position="123"/>
    </location>
</feature>
<comment type="caution">
    <text evidence="8">The sequence shown here is derived from an EMBL/GenBank/DDBJ whole genome shotgun (WGS) entry which is preliminary data.</text>
</comment>
<evidence type="ECO:0000256" key="1">
    <source>
        <dbReference type="ARBA" id="ARBA00022553"/>
    </source>
</evidence>
<dbReference type="InterPro" id="IPR039420">
    <property type="entry name" value="WalR-like"/>
</dbReference>
<gene>
    <name evidence="8" type="ORF">HGK34_08115</name>
</gene>
<sequence length="127" mass="13663">MNGRPGARILVAEDDHDISDLVAFKLGQAGYEVRTVDTGSAAWEAFQAAPPHLAVLDVMMPGLSGIDVLRKIRESARSTVPVLLLSARSRDADVDLGFAIGATDYVIKPFSPRELLHRVTGILARTP</sequence>
<organism evidence="8 9">
    <name type="scientific">Myceligenerans indicum</name>
    <dbReference type="NCBI Taxonomy" id="2593663"/>
    <lineage>
        <taxon>Bacteria</taxon>
        <taxon>Bacillati</taxon>
        <taxon>Actinomycetota</taxon>
        <taxon>Actinomycetes</taxon>
        <taxon>Micrococcales</taxon>
        <taxon>Promicromonosporaceae</taxon>
        <taxon>Myceligenerans</taxon>
    </lineage>
</organism>
<feature type="modified residue" description="4-aspartylphosphate" evidence="6">
    <location>
        <position position="57"/>
    </location>
</feature>
<dbReference type="Gene3D" id="3.40.50.2300">
    <property type="match status" value="1"/>
</dbReference>
<dbReference type="SMART" id="SM00448">
    <property type="entry name" value="REC"/>
    <property type="match status" value="1"/>
</dbReference>
<dbReference type="InterPro" id="IPR011006">
    <property type="entry name" value="CheY-like_superfamily"/>
</dbReference>
<keyword evidence="2" id="KW-0902">Two-component regulatory system</keyword>
<dbReference type="PANTHER" id="PTHR48111:SF21">
    <property type="entry name" value="DNA-BINDING DUAL MASTER TRANSCRIPTIONAL REGULATOR RPAA"/>
    <property type="match status" value="1"/>
</dbReference>
<name>A0ABS1LJ97_9MICO</name>
<dbReference type="RefSeq" id="WP_201846071.1">
    <property type="nucleotide sequence ID" value="NZ_JABBYC010000009.1"/>
</dbReference>
<evidence type="ECO:0000313" key="9">
    <source>
        <dbReference type="Proteomes" id="UP000675409"/>
    </source>
</evidence>
<keyword evidence="1 6" id="KW-0597">Phosphoprotein</keyword>
<evidence type="ECO:0000259" key="7">
    <source>
        <dbReference type="PROSITE" id="PS50110"/>
    </source>
</evidence>
<dbReference type="PROSITE" id="PS50110">
    <property type="entry name" value="RESPONSE_REGULATORY"/>
    <property type="match status" value="1"/>
</dbReference>
<evidence type="ECO:0000256" key="5">
    <source>
        <dbReference type="ARBA" id="ARBA00023163"/>
    </source>
</evidence>
<proteinExistence type="predicted"/>
<evidence type="ECO:0000256" key="3">
    <source>
        <dbReference type="ARBA" id="ARBA00023015"/>
    </source>
</evidence>
<keyword evidence="3" id="KW-0805">Transcription regulation</keyword>
<dbReference type="PANTHER" id="PTHR48111">
    <property type="entry name" value="REGULATOR OF RPOS"/>
    <property type="match status" value="1"/>
</dbReference>